<feature type="domain" description="DAC" evidence="12">
    <location>
        <begin position="84"/>
        <end position="246"/>
    </location>
</feature>
<keyword evidence="4 10" id="KW-0812">Transmembrane</keyword>
<keyword evidence="5 10" id="KW-0548">Nucleotidyltransferase</keyword>
<comment type="subunit">
    <text evidence="10">Probably a homodimer.</text>
</comment>
<dbReference type="InterPro" id="IPR050338">
    <property type="entry name" value="DisA"/>
</dbReference>
<comment type="caution">
    <text evidence="13">The sequence shown here is derived from an EMBL/GenBank/DDBJ whole genome shotgun (WGS) entry which is preliminary data.</text>
</comment>
<reference evidence="13 14" key="1">
    <citation type="journal article" date="2012" name="ISME J.">
        <title>Nitrification expanded: discovery, physiology and genomics of a nitrite-oxidizing bacterium from the phylum Chloroflexi.</title>
        <authorList>
            <person name="Sorokin D.Y."/>
            <person name="Lucker S."/>
            <person name="Vejmelkova D."/>
            <person name="Kostrikina N.A."/>
            <person name="Kleerebezem R."/>
            <person name="Rijpstra W.I."/>
            <person name="Damste J.S."/>
            <person name="Le Paslier D."/>
            <person name="Muyzer G."/>
            <person name="Wagner M."/>
            <person name="van Loosdrecht M.C."/>
            <person name="Daims H."/>
        </authorList>
    </citation>
    <scope>NUCLEOTIDE SEQUENCE [LARGE SCALE GENOMIC DNA]</scope>
    <source>
        <strain evidence="14">none</strain>
    </source>
</reference>
<keyword evidence="2 10" id="KW-1003">Cell membrane</keyword>
<feature type="region of interest" description="Disordered" evidence="11">
    <location>
        <begin position="262"/>
        <end position="300"/>
    </location>
</feature>
<evidence type="ECO:0000256" key="4">
    <source>
        <dbReference type="ARBA" id="ARBA00022692"/>
    </source>
</evidence>
<accession>I4ENB9</accession>
<dbReference type="Pfam" id="PF02457">
    <property type="entry name" value="DAC"/>
    <property type="match status" value="1"/>
</dbReference>
<dbReference type="Proteomes" id="UP000004221">
    <property type="component" value="Unassembled WGS sequence"/>
</dbReference>
<dbReference type="InterPro" id="IPR034701">
    <property type="entry name" value="CdaA"/>
</dbReference>
<dbReference type="PROSITE" id="PS51794">
    <property type="entry name" value="DAC"/>
    <property type="match status" value="1"/>
</dbReference>
<feature type="compositionally biased region" description="Basic and acidic residues" evidence="11">
    <location>
        <begin position="262"/>
        <end position="293"/>
    </location>
</feature>
<dbReference type="GO" id="GO:0005524">
    <property type="term" value="F:ATP binding"/>
    <property type="evidence" value="ECO:0007669"/>
    <property type="project" value="UniProtKB-UniRule"/>
</dbReference>
<protein>
    <recommendedName>
        <fullName evidence="10">Diadenylate cyclase</fullName>
        <shortName evidence="10">DAC</shortName>
        <ecNumber evidence="10">2.7.7.85</ecNumber>
    </recommendedName>
    <alternativeName>
        <fullName evidence="10">Cyclic-di-AMP synthase</fullName>
        <shortName evidence="10">c-di-AMP synthase</shortName>
    </alternativeName>
</protein>
<dbReference type="PANTHER" id="PTHR34185">
    <property type="entry name" value="DIADENYLATE CYCLASE"/>
    <property type="match status" value="1"/>
</dbReference>
<evidence type="ECO:0000256" key="8">
    <source>
        <dbReference type="ARBA" id="ARBA00022989"/>
    </source>
</evidence>
<dbReference type="GO" id="GO:0006171">
    <property type="term" value="P:cAMP biosynthetic process"/>
    <property type="evidence" value="ECO:0007669"/>
    <property type="project" value="InterPro"/>
</dbReference>
<dbReference type="InterPro" id="IPR036888">
    <property type="entry name" value="DNA_integrity_DisA_N_sf"/>
</dbReference>
<comment type="similarity">
    <text evidence="10">Belongs to the adenylate cyclase family. DacA/CdaA subfamily.</text>
</comment>
<evidence type="ECO:0000256" key="2">
    <source>
        <dbReference type="ARBA" id="ARBA00022475"/>
    </source>
</evidence>
<dbReference type="SUPFAM" id="SSF143597">
    <property type="entry name" value="YojJ-like"/>
    <property type="match status" value="1"/>
</dbReference>
<dbReference type="PIRSF" id="PIRSF004793">
    <property type="entry name" value="UCP004793"/>
    <property type="match status" value="1"/>
</dbReference>
<comment type="function">
    <text evidence="10">Catalyzes the condensation of 2 ATP molecules into cyclic di-AMP (c-di-AMP), a second messenger used to regulate differing processes in different bacteria.</text>
</comment>
<dbReference type="Gene3D" id="3.40.1700.10">
    <property type="entry name" value="DNA integrity scanning protein, DisA, N-terminal domain"/>
    <property type="match status" value="1"/>
</dbReference>
<dbReference type="EC" id="2.7.7.85" evidence="10"/>
<keyword evidence="3 10" id="KW-0808">Transferase</keyword>
<dbReference type="HAMAP" id="MF_01499">
    <property type="entry name" value="DacA"/>
    <property type="match status" value="1"/>
</dbReference>
<dbReference type="OrthoDB" id="9807385at2"/>
<keyword evidence="8 10" id="KW-1133">Transmembrane helix</keyword>
<dbReference type="InterPro" id="IPR014046">
    <property type="entry name" value="C-di-AMP_synthase"/>
</dbReference>
<comment type="catalytic activity">
    <reaction evidence="1 10">
        <text>2 ATP = 3',3'-c-di-AMP + 2 diphosphate</text>
        <dbReference type="Rhea" id="RHEA:35655"/>
        <dbReference type="ChEBI" id="CHEBI:30616"/>
        <dbReference type="ChEBI" id="CHEBI:33019"/>
        <dbReference type="ChEBI" id="CHEBI:71500"/>
        <dbReference type="EC" id="2.7.7.85"/>
    </reaction>
</comment>
<feature type="transmembrane region" description="Helical" evidence="10">
    <location>
        <begin position="12"/>
        <end position="30"/>
    </location>
</feature>
<dbReference type="PANTHER" id="PTHR34185:SF1">
    <property type="entry name" value="DIADENYLATE CYCLASE"/>
    <property type="match status" value="1"/>
</dbReference>
<evidence type="ECO:0000256" key="10">
    <source>
        <dbReference type="HAMAP-Rule" id="MF_01499"/>
    </source>
</evidence>
<gene>
    <name evidence="10" type="primary">dacA</name>
    <name evidence="13" type="ORF">NITHO_840004</name>
</gene>
<keyword evidence="14" id="KW-1185">Reference proteome</keyword>
<proteinExistence type="inferred from homology"/>
<comment type="caution">
    <text evidence="10">Lacks conserved residue(s) required for the propagation of feature annotation.</text>
</comment>
<evidence type="ECO:0000256" key="7">
    <source>
        <dbReference type="ARBA" id="ARBA00022840"/>
    </source>
</evidence>
<evidence type="ECO:0000313" key="14">
    <source>
        <dbReference type="Proteomes" id="UP000004221"/>
    </source>
</evidence>
<evidence type="ECO:0000259" key="12">
    <source>
        <dbReference type="PROSITE" id="PS51794"/>
    </source>
</evidence>
<evidence type="ECO:0000256" key="9">
    <source>
        <dbReference type="ARBA" id="ARBA00023136"/>
    </source>
</evidence>
<dbReference type="EMBL" id="CAGS01000720">
    <property type="protein sequence ID" value="CCF86182.1"/>
    <property type="molecule type" value="Genomic_DNA"/>
</dbReference>
<name>I4ENB9_9BACT</name>
<evidence type="ECO:0000256" key="1">
    <source>
        <dbReference type="ARBA" id="ARBA00000877"/>
    </source>
</evidence>
<dbReference type="InterPro" id="IPR003390">
    <property type="entry name" value="DNA_integrity_scan_DisA_N"/>
</dbReference>
<dbReference type="AlphaFoldDB" id="I4ENB9"/>
<feature type="transmembrane region" description="Helical" evidence="10">
    <location>
        <begin position="42"/>
        <end position="60"/>
    </location>
</feature>
<dbReference type="RefSeq" id="WP_008481859.1">
    <property type="nucleotide sequence ID" value="NZ_CAGS01000720.1"/>
</dbReference>
<dbReference type="GO" id="GO:0004016">
    <property type="term" value="F:adenylate cyclase activity"/>
    <property type="evidence" value="ECO:0007669"/>
    <property type="project" value="UniProtKB-UniRule"/>
</dbReference>
<evidence type="ECO:0000256" key="11">
    <source>
        <dbReference type="SAM" id="MobiDB-lite"/>
    </source>
</evidence>
<keyword evidence="7 10" id="KW-0067">ATP-binding</keyword>
<organism evidence="13 14">
    <name type="scientific">Nitrolancea hollandica Lb</name>
    <dbReference type="NCBI Taxonomy" id="1129897"/>
    <lineage>
        <taxon>Bacteria</taxon>
        <taxon>Pseudomonadati</taxon>
        <taxon>Thermomicrobiota</taxon>
        <taxon>Thermomicrobia</taxon>
        <taxon>Sphaerobacterales</taxon>
        <taxon>Sphaerobacterineae</taxon>
        <taxon>Sphaerobacteraceae</taxon>
        <taxon>Nitrolancea</taxon>
    </lineage>
</organism>
<evidence type="ECO:0000313" key="13">
    <source>
        <dbReference type="EMBL" id="CCF86182.1"/>
    </source>
</evidence>
<evidence type="ECO:0000256" key="6">
    <source>
        <dbReference type="ARBA" id="ARBA00022741"/>
    </source>
</evidence>
<dbReference type="FunFam" id="3.40.1700.10:FF:000002">
    <property type="entry name" value="Diadenylate cyclase"/>
    <property type="match status" value="1"/>
</dbReference>
<keyword evidence="9 10" id="KW-0472">Membrane</keyword>
<dbReference type="NCBIfam" id="TIGR00159">
    <property type="entry name" value="diadenylate cyclase CdaA"/>
    <property type="match status" value="1"/>
</dbReference>
<evidence type="ECO:0000256" key="3">
    <source>
        <dbReference type="ARBA" id="ARBA00022679"/>
    </source>
</evidence>
<dbReference type="GO" id="GO:0106408">
    <property type="term" value="F:diadenylate cyclase activity"/>
    <property type="evidence" value="ECO:0007669"/>
    <property type="project" value="UniProtKB-EC"/>
</dbReference>
<sequence length="300" mass="33194">MPELPWIFTRLDLRAVVDIFAVALIFYWLLSVAQGTRATQLIRGLAILVIAVVGAANIFNLTALDWLLTKTLPALIVAVPIVFQPELRRALEKLGHTGSMLLPPFSTQGESDLEKTVEEISRAAAQLARQRYGALIVIERDTGLQDYADRGVPLDATLTRQLLINIFYPNSPLHDAAVIIRHDRILAASCVLPLSETTSIGGQLGTRHRAGVGITEESDAVVVIVSEETGQISIAYNARLIRDLDQERLRRVLRELLRLDRGERDSQSPRRGTDWEPSKGQDERIERIVEDGAKTSSHAG</sequence>
<keyword evidence="6 10" id="KW-0547">Nucleotide-binding</keyword>
<evidence type="ECO:0000256" key="5">
    <source>
        <dbReference type="ARBA" id="ARBA00022695"/>
    </source>
</evidence>